<dbReference type="PANTHER" id="PTHR41287">
    <property type="match status" value="1"/>
</dbReference>
<dbReference type="AlphaFoldDB" id="A0A1H9US90"/>
<dbReference type="Gene3D" id="3.40.50.300">
    <property type="entry name" value="P-loop containing nucleotide triphosphate hydrolases"/>
    <property type="match status" value="1"/>
</dbReference>
<dbReference type="InterPro" id="IPR027417">
    <property type="entry name" value="P-loop_NTPase"/>
</dbReference>
<dbReference type="GO" id="GO:0004519">
    <property type="term" value="F:endonuclease activity"/>
    <property type="evidence" value="ECO:0007669"/>
    <property type="project" value="InterPro"/>
</dbReference>
<dbReference type="Proteomes" id="UP000198505">
    <property type="component" value="Unassembled WGS sequence"/>
</dbReference>
<proteinExistence type="predicted"/>
<dbReference type="Pfam" id="PF20441">
    <property type="entry name" value="TerL_nuclease"/>
    <property type="match status" value="1"/>
</dbReference>
<evidence type="ECO:0000259" key="2">
    <source>
        <dbReference type="Pfam" id="PF20441"/>
    </source>
</evidence>
<keyword evidence="4" id="KW-1185">Reference proteome</keyword>
<dbReference type="InterPro" id="IPR005021">
    <property type="entry name" value="Terminase_largesu-like"/>
</dbReference>
<gene>
    <name evidence="3" type="ORF">SAMN04487958_107192</name>
</gene>
<organism evidence="3 4">
    <name type="scientific">Vreelandella subterranea</name>
    <dbReference type="NCBI Taxonomy" id="416874"/>
    <lineage>
        <taxon>Bacteria</taxon>
        <taxon>Pseudomonadati</taxon>
        <taxon>Pseudomonadota</taxon>
        <taxon>Gammaproteobacteria</taxon>
        <taxon>Oceanospirillales</taxon>
        <taxon>Halomonadaceae</taxon>
        <taxon>Vreelandella</taxon>
    </lineage>
</organism>
<dbReference type="InterPro" id="IPR046462">
    <property type="entry name" value="TerL_nuclease"/>
</dbReference>
<dbReference type="STRING" id="416874.SAMN04487958_107192"/>
<accession>A0A1H9US90</accession>
<feature type="domain" description="Terminase large subunit-like endonuclease" evidence="2">
    <location>
        <begin position="266"/>
        <end position="555"/>
    </location>
</feature>
<dbReference type="PANTHER" id="PTHR41287:SF1">
    <property type="entry name" value="PROTEIN YMFN"/>
    <property type="match status" value="1"/>
</dbReference>
<evidence type="ECO:0000259" key="1">
    <source>
        <dbReference type="Pfam" id="PF03354"/>
    </source>
</evidence>
<protein>
    <submittedName>
        <fullName evidence="3">Phage terminase-like protein, large subunit, contains N-terminal HTH domain</fullName>
    </submittedName>
</protein>
<evidence type="ECO:0000313" key="4">
    <source>
        <dbReference type="Proteomes" id="UP000198505"/>
    </source>
</evidence>
<evidence type="ECO:0000313" key="3">
    <source>
        <dbReference type="EMBL" id="SES12365.1"/>
    </source>
</evidence>
<name>A0A1H9US90_9GAMM</name>
<feature type="domain" description="Terminase large subunit-like ATPase" evidence="1">
    <location>
        <begin position="84"/>
        <end position="256"/>
    </location>
</feature>
<dbReference type="EMBL" id="FOGS01000007">
    <property type="protein sequence ID" value="SES12365.1"/>
    <property type="molecule type" value="Genomic_DNA"/>
</dbReference>
<dbReference type="InterPro" id="IPR046461">
    <property type="entry name" value="TerL_ATPase"/>
</dbReference>
<dbReference type="Pfam" id="PF03354">
    <property type="entry name" value="TerL_ATPase"/>
    <property type="match status" value="1"/>
</dbReference>
<dbReference type="RefSeq" id="WP_092828146.1">
    <property type="nucleotide sequence ID" value="NZ_FOGS01000007.1"/>
</dbReference>
<reference evidence="4" key="1">
    <citation type="submission" date="2016-10" db="EMBL/GenBank/DDBJ databases">
        <authorList>
            <person name="Varghese N."/>
            <person name="Submissions S."/>
        </authorList>
    </citation>
    <scope>NUCLEOTIDE SEQUENCE [LARGE SCALE GENOMIC DNA]</scope>
    <source>
        <strain evidence="4">CGMCC 1.6495</strain>
    </source>
</reference>
<dbReference type="Gene3D" id="3.30.420.240">
    <property type="match status" value="1"/>
</dbReference>
<sequence length="571" mass="64136">MASYPNVNAANKYARDVVANRIPACKEVRQACQRHLDDLKAQKSRSNPYRFDKDEAERCCDFIQLLPHTKGRWAREKRLIKLEPWQLFIVASIFGWLKKKTGLRRYSEAYIEVERKNGKSVLAAAIANLLFCADGEYGAEVYCGATTEKQAWEVFRPARLMLMKSPALLSAAGIEIMAKNISIPEDGSRLEPLIGDPGDGSSPSGSIVDEFHEHDKPNLYDTMATGMGSRDQGLMFIITTAGFNLAGPCYDKRRQAQQMLDKSLPNDELFAIIYTIDPGDDWKDPAVLRKANPNFGISVGEEFLLKAQRDAVRYPSRQNSFLTKHLNVWVSARTAWLNMASWHALGDESLKLEDFIGKPCWLGVDLASKTDIASIALLFRDEVPDKKGRMKTRWTVFVRNYLPEGAVERASNNKAAYETWVNSGDLIITDGEELDFDVIRDDIKDLSGLFEITEIAYDPWRATQLAHQLMADGASIVEYRNTVQNMSPAMREMEAAITGGRFRHSKDPVLTWMASNVVAKADAKDNIYPRKEKPDNKIDGIIAILMALGRAVLTENDEPEESIYDTSDVTC</sequence>